<proteinExistence type="predicted"/>
<evidence type="ECO:0000256" key="3">
    <source>
        <dbReference type="PIRSR" id="PIRSR640198-3"/>
    </source>
</evidence>
<dbReference type="Gene3D" id="1.10.3290.10">
    <property type="entry name" value="Fido-like domain"/>
    <property type="match status" value="1"/>
</dbReference>
<accession>A0A915D2C4</accession>
<dbReference type="InterPro" id="IPR003812">
    <property type="entry name" value="Fido"/>
</dbReference>
<keyword evidence="2" id="KW-0067">ATP-binding</keyword>
<organism evidence="6 7">
    <name type="scientific">Ditylenchus dipsaci</name>
    <dbReference type="NCBI Taxonomy" id="166011"/>
    <lineage>
        <taxon>Eukaryota</taxon>
        <taxon>Metazoa</taxon>
        <taxon>Ecdysozoa</taxon>
        <taxon>Nematoda</taxon>
        <taxon>Chromadorea</taxon>
        <taxon>Rhabditida</taxon>
        <taxon>Tylenchina</taxon>
        <taxon>Tylenchomorpha</taxon>
        <taxon>Sphaerularioidea</taxon>
        <taxon>Anguinidae</taxon>
        <taxon>Anguininae</taxon>
        <taxon>Ditylenchus</taxon>
    </lineage>
</organism>
<feature type="region of interest" description="Disordered" evidence="4">
    <location>
        <begin position="24"/>
        <end position="63"/>
    </location>
</feature>
<evidence type="ECO:0000256" key="2">
    <source>
        <dbReference type="PIRSR" id="PIRSR640198-2"/>
    </source>
</evidence>
<dbReference type="Proteomes" id="UP000887574">
    <property type="component" value="Unplaced"/>
</dbReference>
<evidence type="ECO:0000313" key="6">
    <source>
        <dbReference type="Proteomes" id="UP000887574"/>
    </source>
</evidence>
<evidence type="ECO:0000259" key="5">
    <source>
        <dbReference type="PROSITE" id="PS51459"/>
    </source>
</evidence>
<feature type="domain" description="Fido" evidence="5">
    <location>
        <begin position="410"/>
        <end position="553"/>
    </location>
</feature>
<dbReference type="AlphaFoldDB" id="A0A915D2C4"/>
<feature type="active site" evidence="1">
    <location>
        <position position="493"/>
    </location>
</feature>
<sequence length="582" mass="66026">MFIHTQLQADPSYGYELSNLRDTKRSKLKDAEDAKNSEVRVDLEDREDVKNEQSTEGGAKRVDSQDEYESVIVKEDQTCVTTSFAVPDITDISSIAAKAQNIHEEKQVIGWYRIGGNAEQDLNIHQALLEEFPRCDILIAGPKNDEKSAFRLQEEKFNQINMEHASQPDSSFTDLFVRLALASCPTEHAEHLNRLADFKSTDYKREFAEKMAFPQPPKATVYVPPTDGVRKIMQRTYALIEEGKFKEAENVVDQALLSHKGDTHLLCQAGFIAEKVYPEEPNLAYNAYNSSLYQNCGNLKALKLRTKIQPKVDNYLNKQLDVLNQCLLRLESIPRSDPSLHAELQSMYYHQIHNTTAIEGNTLSVKNVHDLLHFGQLPPNDERVENADEIFDMKEAMALLEEKKLKMEDFSVQKLLEIHSACVSRSKPEYAGKLRDIPVQLGVPPEIVVLPSPDAVPALVDEMVDFFRNKENLERIHPAELSAFLHFYHASIHPHGDGNGRCSRQLMNACLHGFGMPPIVIYNCAKHDYFNDLRSSSLAFKSDARSFLDYVVTRSIETAERLINISFKTEVAQPVDEIQGKF</sequence>
<keyword evidence="2" id="KW-0547">Nucleotide-binding</keyword>
<evidence type="ECO:0000256" key="1">
    <source>
        <dbReference type="PIRSR" id="PIRSR640198-1"/>
    </source>
</evidence>
<dbReference type="Pfam" id="PF02661">
    <property type="entry name" value="Fic"/>
    <property type="match status" value="1"/>
</dbReference>
<dbReference type="PANTHER" id="PTHR13504:SF38">
    <property type="entry name" value="FIDO DOMAIN-CONTAINING PROTEIN"/>
    <property type="match status" value="1"/>
</dbReference>
<reference evidence="7" key="1">
    <citation type="submission" date="2022-11" db="UniProtKB">
        <authorList>
            <consortium name="WormBaseParasite"/>
        </authorList>
    </citation>
    <scope>IDENTIFICATION</scope>
</reference>
<evidence type="ECO:0000256" key="4">
    <source>
        <dbReference type="SAM" id="MobiDB-lite"/>
    </source>
</evidence>
<feature type="binding site" evidence="2">
    <location>
        <begin position="497"/>
        <end position="504"/>
    </location>
    <ligand>
        <name>ATP</name>
        <dbReference type="ChEBI" id="CHEBI:30616"/>
    </ligand>
</feature>
<dbReference type="InterPro" id="IPR040198">
    <property type="entry name" value="Fido_containing"/>
</dbReference>
<dbReference type="WBParaSite" id="jg15104">
    <property type="protein sequence ID" value="jg15104"/>
    <property type="gene ID" value="jg15104"/>
</dbReference>
<protein>
    <submittedName>
        <fullName evidence="7">Fido domain-containing protein</fullName>
    </submittedName>
</protein>
<dbReference type="InterPro" id="IPR036597">
    <property type="entry name" value="Fido-like_dom_sf"/>
</dbReference>
<evidence type="ECO:0000313" key="7">
    <source>
        <dbReference type="WBParaSite" id="jg15104"/>
    </source>
</evidence>
<name>A0A915D2C4_9BILA</name>
<dbReference type="PROSITE" id="PS51459">
    <property type="entry name" value="FIDO"/>
    <property type="match status" value="1"/>
</dbReference>
<dbReference type="GO" id="GO:0005524">
    <property type="term" value="F:ATP binding"/>
    <property type="evidence" value="ECO:0007669"/>
    <property type="project" value="UniProtKB-KW"/>
</dbReference>
<feature type="site" description="Important for autoinhibition of adenylyltransferase activity" evidence="3">
    <location>
        <position position="359"/>
    </location>
</feature>
<dbReference type="SUPFAM" id="SSF140931">
    <property type="entry name" value="Fic-like"/>
    <property type="match status" value="1"/>
</dbReference>
<dbReference type="PANTHER" id="PTHR13504">
    <property type="entry name" value="FIDO DOMAIN-CONTAINING PROTEIN DDB_G0283145"/>
    <property type="match status" value="1"/>
</dbReference>
<keyword evidence="6" id="KW-1185">Reference proteome</keyword>